<proteinExistence type="predicted"/>
<evidence type="ECO:0000313" key="3">
    <source>
        <dbReference type="EMBL" id="MCB5199776.1"/>
    </source>
</evidence>
<dbReference type="RefSeq" id="WP_226748436.1">
    <property type="nucleotide sequence ID" value="NZ_JAJATZ010000004.1"/>
</dbReference>
<dbReference type="SUPFAM" id="SSF53300">
    <property type="entry name" value="vWA-like"/>
    <property type="match status" value="1"/>
</dbReference>
<dbReference type="Proteomes" id="UP001138961">
    <property type="component" value="Unassembled WGS sequence"/>
</dbReference>
<protein>
    <submittedName>
        <fullName evidence="3">Pilus assembly protein TadG-related protein</fullName>
    </submittedName>
</protein>
<sequence length="509" mass="55873">MKWLTHQIGMAAAALRLRRFARDENGTIIMLTLILLIPMIIVGGIAVDFMRFEAKRARLQGITDTAVLASANLRQPTDAKTLITDHFTKAGEAAALKGEPVIVTGRNVREVTVQSYVQVRMHFLSMFMPWIGQMNGPDYLTANSQSTAIQGSGKIEVSLVLDLSGSMEFGVPGTTFKRMELVTDAAEDFIDQLLDPALQDRVSISIIPYSDSVNAGPEILDALDIDPVTQHGFSHCIEFDPAEYATTVFDDDRTYRQTQPVMTNSFGNVFGRDVNNPAVTQPICPRYDFERMVILSQNADLLKGRLASLEPRAGTAIHEGMKWATTLLDPSFNEVVKELPNGFVDGVFRDRPSPYTLVAGANTSPTLKYIVLLTDGQNSASCRLNDEFIDTPSEMLFWANNNMPFVGNNRFGRFGIGCSTTDTNIVYEHDGAQADTWLSSTCTAAKNRGIKVYTISVTGNDTSQEAIDGRTVMRNCANDPSQFFATTGSNLGSIFSAIADQITELRLTQ</sequence>
<dbReference type="Pfam" id="PF13400">
    <property type="entry name" value="Tad"/>
    <property type="match status" value="1"/>
</dbReference>
<gene>
    <name evidence="3" type="ORF">LGQ03_11050</name>
</gene>
<feature type="domain" description="Putative Flp pilus-assembly TadG-like N-terminal" evidence="2">
    <location>
        <begin position="26"/>
        <end position="71"/>
    </location>
</feature>
<keyword evidence="1" id="KW-0812">Transmembrane</keyword>
<name>A0ABS8BWG1_9RHOB</name>
<keyword evidence="1" id="KW-0472">Membrane</keyword>
<comment type="caution">
    <text evidence="3">The sequence shown here is derived from an EMBL/GenBank/DDBJ whole genome shotgun (WGS) entry which is preliminary data.</text>
</comment>
<keyword evidence="4" id="KW-1185">Reference proteome</keyword>
<reference evidence="3" key="1">
    <citation type="submission" date="2021-10" db="EMBL/GenBank/DDBJ databases">
        <title>Loktanella gaetbuli sp. nov., isolated from a tidal flat.</title>
        <authorList>
            <person name="Park S."/>
            <person name="Yoon J.-H."/>
        </authorList>
    </citation>
    <scope>NUCLEOTIDE SEQUENCE</scope>
    <source>
        <strain evidence="3">TSTF-M6</strain>
    </source>
</reference>
<feature type="transmembrane region" description="Helical" evidence="1">
    <location>
        <begin position="28"/>
        <end position="50"/>
    </location>
</feature>
<dbReference type="InterPro" id="IPR028087">
    <property type="entry name" value="Tad_N"/>
</dbReference>
<evidence type="ECO:0000259" key="2">
    <source>
        <dbReference type="Pfam" id="PF13400"/>
    </source>
</evidence>
<organism evidence="3 4">
    <name type="scientific">Loktanella gaetbuli</name>
    <dbReference type="NCBI Taxonomy" id="2881335"/>
    <lineage>
        <taxon>Bacteria</taxon>
        <taxon>Pseudomonadati</taxon>
        <taxon>Pseudomonadota</taxon>
        <taxon>Alphaproteobacteria</taxon>
        <taxon>Rhodobacterales</taxon>
        <taxon>Roseobacteraceae</taxon>
        <taxon>Loktanella</taxon>
    </lineage>
</organism>
<dbReference type="Gene3D" id="3.40.50.410">
    <property type="entry name" value="von Willebrand factor, type A domain"/>
    <property type="match status" value="1"/>
</dbReference>
<dbReference type="InterPro" id="IPR036465">
    <property type="entry name" value="vWFA_dom_sf"/>
</dbReference>
<keyword evidence="1" id="KW-1133">Transmembrane helix</keyword>
<evidence type="ECO:0000313" key="4">
    <source>
        <dbReference type="Proteomes" id="UP001138961"/>
    </source>
</evidence>
<dbReference type="EMBL" id="JAJATZ010000004">
    <property type="protein sequence ID" value="MCB5199776.1"/>
    <property type="molecule type" value="Genomic_DNA"/>
</dbReference>
<accession>A0ABS8BWG1</accession>
<evidence type="ECO:0000256" key="1">
    <source>
        <dbReference type="SAM" id="Phobius"/>
    </source>
</evidence>